<evidence type="ECO:0000313" key="4">
    <source>
        <dbReference type="Proteomes" id="UP000469385"/>
    </source>
</evidence>
<dbReference type="Proteomes" id="UP000469385">
    <property type="component" value="Unassembled WGS sequence"/>
</dbReference>
<dbReference type="EMBL" id="WSEL01000011">
    <property type="protein sequence ID" value="MVQ32888.1"/>
    <property type="molecule type" value="Genomic_DNA"/>
</dbReference>
<dbReference type="InterPro" id="IPR003423">
    <property type="entry name" value="OMP_efflux"/>
</dbReference>
<comment type="caution">
    <text evidence="3">The sequence shown here is derived from an EMBL/GenBank/DDBJ whole genome shotgun (WGS) entry which is preliminary data.</text>
</comment>
<reference evidence="3 4" key="1">
    <citation type="submission" date="2019-12" db="EMBL/GenBank/DDBJ databases">
        <authorList>
            <person name="Huq M.A."/>
        </authorList>
    </citation>
    <scope>NUCLEOTIDE SEQUENCE [LARGE SCALE GENOMIC DNA]</scope>
    <source>
        <strain evidence="3 4">MAH-25</strain>
    </source>
</reference>
<dbReference type="NCBIfam" id="TIGR01845">
    <property type="entry name" value="outer_NodT"/>
    <property type="match status" value="1"/>
</dbReference>
<dbReference type="PANTHER" id="PTHR30203">
    <property type="entry name" value="OUTER MEMBRANE CATION EFFLUX PROTEIN"/>
    <property type="match status" value="1"/>
</dbReference>
<dbReference type="Pfam" id="PF02321">
    <property type="entry name" value="OEP"/>
    <property type="match status" value="2"/>
</dbReference>
<keyword evidence="2" id="KW-0449">Lipoprotein</keyword>
<gene>
    <name evidence="3" type="ORF">GON04_25775</name>
</gene>
<keyword evidence="2" id="KW-0812">Transmembrane</keyword>
<sequence length="480" mass="50100">MTRSARSALRPALLLGPVLLAACAAAPPLTPPRALAELAPAGWQAPLPHAGEPAAIARWWQGWDDPVLARVVDAAQAASPTVAQARTRIAQARAERIGAGAALLPRVDGIASASRAITSPLFPSPATTLQAGLQASWELDLFGGLAQGRTATDARLLGAQAGWHEARVSVAAEAAGSYIAVRTCDALAAVTRDDAGSRAETARLTRLAANAGFQAPADAALADASAADGAVRLAQQDAQCARDRHALAALTAIDEPTLRQLLATAPGELPAPPAIEAVPARLLAQRPDLYTAERDVVAAAADVGQADAQRYPRVTLGGSVTRVRFSFLGTDSTLNTWSAGPLALSLPLFDGGVIGANMDAARARYDEAVSVYQARLRQAVREVESALVDLDSTRQRESDAARAVEGFRISFIAAEARWRSGLGSLIDLELQRRTLLTAQSSWVTLQQERAAALVALYRATGGGWSREDVAAAAPTTPETR</sequence>
<evidence type="ECO:0000256" key="1">
    <source>
        <dbReference type="ARBA" id="ARBA00007613"/>
    </source>
</evidence>
<accession>A0A6N8J1I4</accession>
<dbReference type="AlphaFoldDB" id="A0A6N8J1I4"/>
<keyword evidence="2" id="KW-0732">Signal</keyword>
<keyword evidence="2" id="KW-0564">Palmitate</keyword>
<dbReference type="InterPro" id="IPR010131">
    <property type="entry name" value="MdtP/NodT-like"/>
</dbReference>
<dbReference type="GO" id="GO:0005886">
    <property type="term" value="C:plasma membrane"/>
    <property type="evidence" value="ECO:0007669"/>
    <property type="project" value="UniProtKB-SubCell"/>
</dbReference>
<protein>
    <submittedName>
        <fullName evidence="3">Efflux transporter outer membrane subunit</fullName>
    </submittedName>
</protein>
<evidence type="ECO:0000256" key="2">
    <source>
        <dbReference type="RuleBase" id="RU362097"/>
    </source>
</evidence>
<dbReference type="PROSITE" id="PS51257">
    <property type="entry name" value="PROKAR_LIPOPROTEIN"/>
    <property type="match status" value="1"/>
</dbReference>
<comment type="similarity">
    <text evidence="1 2">Belongs to the outer membrane factor (OMF) (TC 1.B.17) family.</text>
</comment>
<dbReference type="SUPFAM" id="SSF56954">
    <property type="entry name" value="Outer membrane efflux proteins (OEP)"/>
    <property type="match status" value="1"/>
</dbReference>
<dbReference type="Gene3D" id="2.20.200.10">
    <property type="entry name" value="Outer membrane efflux proteins (OEP)"/>
    <property type="match status" value="1"/>
</dbReference>
<dbReference type="RefSeq" id="WP_157400993.1">
    <property type="nucleotide sequence ID" value="NZ_WSEL01000011.1"/>
</dbReference>
<keyword evidence="4" id="KW-1185">Reference proteome</keyword>
<feature type="signal peptide" evidence="2">
    <location>
        <begin position="1"/>
        <end position="21"/>
    </location>
</feature>
<dbReference type="GO" id="GO:0015562">
    <property type="term" value="F:efflux transmembrane transporter activity"/>
    <property type="evidence" value="ECO:0007669"/>
    <property type="project" value="InterPro"/>
</dbReference>
<dbReference type="Gene3D" id="1.20.1600.10">
    <property type="entry name" value="Outer membrane efflux proteins (OEP)"/>
    <property type="match status" value="1"/>
</dbReference>
<organism evidence="3 4">
    <name type="scientific">Ramlibacter pinisoli</name>
    <dbReference type="NCBI Taxonomy" id="2682844"/>
    <lineage>
        <taxon>Bacteria</taxon>
        <taxon>Pseudomonadati</taxon>
        <taxon>Pseudomonadota</taxon>
        <taxon>Betaproteobacteria</taxon>
        <taxon>Burkholderiales</taxon>
        <taxon>Comamonadaceae</taxon>
        <taxon>Ramlibacter</taxon>
    </lineage>
</organism>
<keyword evidence="2" id="KW-1134">Transmembrane beta strand</keyword>
<evidence type="ECO:0000313" key="3">
    <source>
        <dbReference type="EMBL" id="MVQ32888.1"/>
    </source>
</evidence>
<proteinExistence type="inferred from homology"/>
<name>A0A6N8J1I4_9BURK</name>
<comment type="subcellular location">
    <subcellularLocation>
        <location evidence="2">Cell membrane</location>
        <topology evidence="2">Lipid-anchor</topology>
    </subcellularLocation>
</comment>
<keyword evidence="2" id="KW-0472">Membrane</keyword>
<feature type="chain" id="PRO_5027155649" evidence="2">
    <location>
        <begin position="22"/>
        <end position="480"/>
    </location>
</feature>
<dbReference type="PANTHER" id="PTHR30203:SF29">
    <property type="entry name" value="PROTEIN CYAE"/>
    <property type="match status" value="1"/>
</dbReference>